<gene>
    <name evidence="1" type="ORF">I6G66_27345</name>
</gene>
<dbReference type="GO" id="GO:0050482">
    <property type="term" value="P:arachidonate secretion"/>
    <property type="evidence" value="ECO:0007669"/>
    <property type="project" value="InterPro"/>
</dbReference>
<sequence>MDSETQCCVKDARTQKSKIRQKQYTKLDKSFDWNSYKQECVDMQQSEAPPDSLWRQCVVGQPHANDDDYAVMKVESNGNARSYCIDGCSTPPSAIKIATSMGYFIFPDRNNPTGGGAGGIGEQSSFLVACSNHDRCYQTCSESNQENCDDSMLADMQAVCRNIPADHETRYQGNFDITRTKNTLEACISAAEDMHSVLRKFGSGAFNNRRQQYCQCC</sequence>
<dbReference type="EMBL" id="CP065668">
    <property type="protein sequence ID" value="QPS07938.1"/>
    <property type="molecule type" value="Genomic_DNA"/>
</dbReference>
<proteinExistence type="predicted"/>
<name>A0A7T2S2W2_DELAC</name>
<protein>
    <submittedName>
        <fullName evidence="1">Uncharacterized protein</fullName>
    </submittedName>
</protein>
<reference evidence="1 2" key="1">
    <citation type="submission" date="2020-12" db="EMBL/GenBank/DDBJ databases">
        <title>FDA dAtabase for Regulatory Grade micrObial Sequences (FDA-ARGOS): Supporting development and validation of Infectious Disease Dx tests.</title>
        <authorList>
            <person name="Sproer C."/>
            <person name="Gronow S."/>
            <person name="Severitt S."/>
            <person name="Schroder I."/>
            <person name="Tallon L."/>
            <person name="Sadzewicz L."/>
            <person name="Zhao X."/>
            <person name="Boylan J."/>
            <person name="Ott S."/>
            <person name="Bowen H."/>
            <person name="Vavikolanu K."/>
            <person name="Mehta A."/>
            <person name="Aluvathingal J."/>
            <person name="Nadendla S."/>
            <person name="Lowell S."/>
            <person name="Myers T."/>
            <person name="Yan Y."/>
            <person name="Sichtig H."/>
        </authorList>
    </citation>
    <scope>NUCLEOTIDE SEQUENCE [LARGE SCALE GENOMIC DNA]</scope>
    <source>
        <strain evidence="1 2">FDAARGOS_909</strain>
    </source>
</reference>
<dbReference type="InterPro" id="IPR036444">
    <property type="entry name" value="PLipase_A2_dom_sf"/>
</dbReference>
<dbReference type="GO" id="GO:0004623">
    <property type="term" value="F:phospholipase A2 activity"/>
    <property type="evidence" value="ECO:0007669"/>
    <property type="project" value="InterPro"/>
</dbReference>
<dbReference type="AlphaFoldDB" id="A0A7T2S2W2"/>
<dbReference type="GO" id="GO:0006644">
    <property type="term" value="P:phospholipid metabolic process"/>
    <property type="evidence" value="ECO:0007669"/>
    <property type="project" value="InterPro"/>
</dbReference>
<dbReference type="SUPFAM" id="SSF48619">
    <property type="entry name" value="Phospholipase A2, PLA2"/>
    <property type="match status" value="1"/>
</dbReference>
<evidence type="ECO:0000313" key="2">
    <source>
        <dbReference type="Proteomes" id="UP000594778"/>
    </source>
</evidence>
<dbReference type="Gene3D" id="1.20.90.10">
    <property type="entry name" value="Phospholipase A2 domain"/>
    <property type="match status" value="1"/>
</dbReference>
<dbReference type="Proteomes" id="UP000594778">
    <property type="component" value="Chromosome"/>
</dbReference>
<evidence type="ECO:0000313" key="1">
    <source>
        <dbReference type="EMBL" id="QPS07938.1"/>
    </source>
</evidence>
<accession>A0A7T2S2W2</accession>
<dbReference type="RefSeq" id="WP_197955379.1">
    <property type="nucleotide sequence ID" value="NZ_CP065668.1"/>
</dbReference>
<organism evidence="1 2">
    <name type="scientific">Delftia acidovorans</name>
    <name type="common">Pseudomonas acidovorans</name>
    <name type="synonym">Comamonas acidovorans</name>
    <dbReference type="NCBI Taxonomy" id="80866"/>
    <lineage>
        <taxon>Bacteria</taxon>
        <taxon>Pseudomonadati</taxon>
        <taxon>Pseudomonadota</taxon>
        <taxon>Betaproteobacteria</taxon>
        <taxon>Burkholderiales</taxon>
        <taxon>Comamonadaceae</taxon>
        <taxon>Delftia</taxon>
    </lineage>
</organism>